<dbReference type="STRING" id="556484.B7G4B1"/>
<name>B7G4B1_PHATC</name>
<dbReference type="PANTHER" id="PTHR44917:SF1">
    <property type="entry name" value="PROTEIN HIGH CHLOROPHYLL FLUORESCENT 107"/>
    <property type="match status" value="1"/>
</dbReference>
<sequence>MFYDTSPSTKVYLPTLSASIAKSTSPADRSPDYASNRSLSKKRKRNTKRYEIRQLFQKAKDLERKGHWRKAADVLNEILVWDPADAHSHLALARLEGRRFPDTNKACEAFGKGTEACPNSVHLWQAWAVHEDSSGHVDRARELFEKALAIDPHNPYVCHAFGLMERKLGNVESAKKLWALALQKKSTAALVCQMGELFIAENQLDQTRELYSKHLLRLETAKDRTEVYLAAAWLEERYFTNYIKAEELIKSALALNPSSSVAHVALARLEGRNRQRIRGEGYESATARRLASACISLETEGNTVQPDDGRVFNAWAHIEIKGRRFSSARNILRRGLSRYPEDYSLLQAAGILEERVGNYTGARAIYGKSLRIQPAAPTLVAYALLDLRHPSSGEANFTRVKALFEEAILLDPRHGPAYNSYGNLELRQGNIRTARNIFERGILAHCSDVASVYHGYARLELSIGNVKKAREILVDGIREACQQDAGMDSPHRERALFLSHTLGMLELNSNRPIDALSIFIDGVNRYGNSSQLLLGAALCEVKLGNEVNARMLFERSLLVDEKHPQAWQAWGVMELRAGNTLTAQTLFECGIKAAPKHGALWLAYAISEGRLGNPETARSLFANGIKHSPRHIPLYQAWASLELREANYNAAKALISEALTRDKRNGSGWLVAAEIEKSLGNAGLVNLILRRGIECAPTNAELYRALGDSLLQRGNVLEAREIFEKGIDVDPLHAPLYHSLAELEARIFNVEGLSKLNARATKHCG</sequence>
<reference evidence="4" key="2">
    <citation type="submission" date="2008-08" db="EMBL/GenBank/DDBJ databases">
        <authorList>
            <consortium name="Diatom Consortium"/>
            <person name="Grigoriev I."/>
            <person name="Grimwood J."/>
            <person name="Kuo A."/>
            <person name="Otillar R.P."/>
            <person name="Salamov A."/>
            <person name="Detter J.C."/>
            <person name="Lindquist E."/>
            <person name="Shapiro H."/>
            <person name="Lucas S."/>
            <person name="Glavina del Rio T."/>
            <person name="Pitluck S."/>
            <person name="Rokhsar D."/>
            <person name="Bowler C."/>
        </authorList>
    </citation>
    <scope>GENOME REANNOTATION</scope>
    <source>
        <strain evidence="4">CCAP 1055/1</strain>
    </source>
</reference>
<dbReference type="InterPro" id="IPR019734">
    <property type="entry name" value="TPR_rpt"/>
</dbReference>
<evidence type="ECO:0000256" key="1">
    <source>
        <dbReference type="PROSITE-ProRule" id="PRU00339"/>
    </source>
</evidence>
<dbReference type="Gene3D" id="1.25.40.10">
    <property type="entry name" value="Tetratricopeptide repeat domain"/>
    <property type="match status" value="6"/>
</dbReference>
<feature type="compositionally biased region" description="Polar residues" evidence="2">
    <location>
        <begin position="22"/>
        <end position="38"/>
    </location>
</feature>
<dbReference type="InParanoid" id="B7G4B1"/>
<proteinExistence type="predicted"/>
<evidence type="ECO:0000313" key="4">
    <source>
        <dbReference type="Proteomes" id="UP000000759"/>
    </source>
</evidence>
<dbReference type="SMART" id="SM00386">
    <property type="entry name" value="HAT"/>
    <property type="match status" value="11"/>
</dbReference>
<dbReference type="OrthoDB" id="541719at2759"/>
<feature type="repeat" description="TPR" evidence="1">
    <location>
        <begin position="121"/>
        <end position="154"/>
    </location>
</feature>
<dbReference type="EMBL" id="CM000616">
    <property type="protein sequence ID" value="EEC46422.1"/>
    <property type="molecule type" value="Genomic_DNA"/>
</dbReference>
<evidence type="ECO:0000256" key="2">
    <source>
        <dbReference type="SAM" id="MobiDB-lite"/>
    </source>
</evidence>
<feature type="repeat" description="TPR" evidence="1">
    <location>
        <begin position="700"/>
        <end position="733"/>
    </location>
</feature>
<dbReference type="PaxDb" id="2850-Phatr47622"/>
<feature type="region of interest" description="Disordered" evidence="2">
    <location>
        <begin position="22"/>
        <end position="46"/>
    </location>
</feature>
<dbReference type="HOGENOM" id="CLU_335714_0_0_1"/>
<protein>
    <recommendedName>
        <fullName evidence="5">Tetratricopeptide repeat protein</fullName>
    </recommendedName>
</protein>
<accession>B7G4B1</accession>
<dbReference type="InterPro" id="IPR011990">
    <property type="entry name" value="TPR-like_helical_dom_sf"/>
</dbReference>
<dbReference type="SUPFAM" id="SSF48452">
    <property type="entry name" value="TPR-like"/>
    <property type="match status" value="3"/>
</dbReference>
<dbReference type="PROSITE" id="PS50005">
    <property type="entry name" value="TPR"/>
    <property type="match status" value="2"/>
</dbReference>
<evidence type="ECO:0000313" key="3">
    <source>
        <dbReference type="EMBL" id="EEC46422.1"/>
    </source>
</evidence>
<gene>
    <name evidence="3" type="ORF">PHATRDRAFT_47622</name>
</gene>
<dbReference type="InterPro" id="IPR003107">
    <property type="entry name" value="HAT"/>
</dbReference>
<dbReference type="Pfam" id="PF13432">
    <property type="entry name" value="TPR_16"/>
    <property type="match status" value="2"/>
</dbReference>
<dbReference type="Proteomes" id="UP000000759">
    <property type="component" value="Chromosome 14"/>
</dbReference>
<reference evidence="3 4" key="1">
    <citation type="journal article" date="2008" name="Nature">
        <title>The Phaeodactylum genome reveals the evolutionary history of diatom genomes.</title>
        <authorList>
            <person name="Bowler C."/>
            <person name="Allen A.E."/>
            <person name="Badger J.H."/>
            <person name="Grimwood J."/>
            <person name="Jabbari K."/>
            <person name="Kuo A."/>
            <person name="Maheswari U."/>
            <person name="Martens C."/>
            <person name="Maumus F."/>
            <person name="Otillar R.P."/>
            <person name="Rayko E."/>
            <person name="Salamov A."/>
            <person name="Vandepoele K."/>
            <person name="Beszteri B."/>
            <person name="Gruber A."/>
            <person name="Heijde M."/>
            <person name="Katinka M."/>
            <person name="Mock T."/>
            <person name="Valentin K."/>
            <person name="Verret F."/>
            <person name="Berges J.A."/>
            <person name="Brownlee C."/>
            <person name="Cadoret J.P."/>
            <person name="Chiovitti A."/>
            <person name="Choi C.J."/>
            <person name="Coesel S."/>
            <person name="De Martino A."/>
            <person name="Detter J.C."/>
            <person name="Durkin C."/>
            <person name="Falciatore A."/>
            <person name="Fournet J."/>
            <person name="Haruta M."/>
            <person name="Huysman M.J."/>
            <person name="Jenkins B.D."/>
            <person name="Jiroutova K."/>
            <person name="Jorgensen R.E."/>
            <person name="Joubert Y."/>
            <person name="Kaplan A."/>
            <person name="Kroger N."/>
            <person name="Kroth P.G."/>
            <person name="La Roche J."/>
            <person name="Lindquist E."/>
            <person name="Lommer M."/>
            <person name="Martin-Jezequel V."/>
            <person name="Lopez P.J."/>
            <person name="Lucas S."/>
            <person name="Mangogna M."/>
            <person name="McGinnis K."/>
            <person name="Medlin L.K."/>
            <person name="Montsant A."/>
            <person name="Oudot-Le Secq M.P."/>
            <person name="Napoli C."/>
            <person name="Obornik M."/>
            <person name="Parker M.S."/>
            <person name="Petit J.L."/>
            <person name="Porcel B.M."/>
            <person name="Poulsen N."/>
            <person name="Robison M."/>
            <person name="Rychlewski L."/>
            <person name="Rynearson T.A."/>
            <person name="Schmutz J."/>
            <person name="Shapiro H."/>
            <person name="Siaut M."/>
            <person name="Stanley M."/>
            <person name="Sussman M.R."/>
            <person name="Taylor A.R."/>
            <person name="Vardi A."/>
            <person name="von Dassow P."/>
            <person name="Vyverman W."/>
            <person name="Willis A."/>
            <person name="Wyrwicz L.S."/>
            <person name="Rokhsar D.S."/>
            <person name="Weissenbach J."/>
            <person name="Armbrust E.V."/>
            <person name="Green B.R."/>
            <person name="Van de Peer Y."/>
            <person name="Grigoriev I.V."/>
        </authorList>
    </citation>
    <scope>NUCLEOTIDE SEQUENCE [LARGE SCALE GENOMIC DNA]</scope>
    <source>
        <strain evidence="3 4">CCAP 1055/1</strain>
    </source>
</reference>
<organism evidence="3 4">
    <name type="scientific">Phaeodactylum tricornutum (strain CCAP 1055/1)</name>
    <dbReference type="NCBI Taxonomy" id="556484"/>
    <lineage>
        <taxon>Eukaryota</taxon>
        <taxon>Sar</taxon>
        <taxon>Stramenopiles</taxon>
        <taxon>Ochrophyta</taxon>
        <taxon>Bacillariophyta</taxon>
        <taxon>Bacillariophyceae</taxon>
        <taxon>Bacillariophycidae</taxon>
        <taxon>Naviculales</taxon>
        <taxon>Phaeodactylaceae</taxon>
        <taxon>Phaeodactylum</taxon>
    </lineage>
</organism>
<keyword evidence="4" id="KW-1185">Reference proteome</keyword>
<dbReference type="InterPro" id="IPR044624">
    <property type="entry name" value="Mbb1-like"/>
</dbReference>
<dbReference type="GeneID" id="7202825"/>
<dbReference type="eggNOG" id="KOG1124">
    <property type="taxonomic scope" value="Eukaryota"/>
</dbReference>
<dbReference type="KEGG" id="pti:PHATRDRAFT_47622"/>
<dbReference type="GO" id="GO:0003729">
    <property type="term" value="F:mRNA binding"/>
    <property type="evidence" value="ECO:0007669"/>
    <property type="project" value="InterPro"/>
</dbReference>
<dbReference type="PANTHER" id="PTHR44917">
    <property type="entry name" value="PROTEIN HIGH CHLOROPHYLL FLUORESCENT 107"/>
    <property type="match status" value="1"/>
</dbReference>
<dbReference type="AlphaFoldDB" id="B7G4B1"/>
<keyword evidence="1" id="KW-0802">TPR repeat</keyword>
<evidence type="ECO:0008006" key="5">
    <source>
        <dbReference type="Google" id="ProtNLM"/>
    </source>
</evidence>
<dbReference type="SMART" id="SM00028">
    <property type="entry name" value="TPR"/>
    <property type="match status" value="10"/>
</dbReference>
<dbReference type="GO" id="GO:0006397">
    <property type="term" value="P:mRNA processing"/>
    <property type="evidence" value="ECO:0007669"/>
    <property type="project" value="InterPro"/>
</dbReference>
<dbReference type="RefSeq" id="XP_002181882.1">
    <property type="nucleotide sequence ID" value="XM_002181846.1"/>
</dbReference>